<keyword evidence="19" id="KW-0325">Glycoprotein</keyword>
<dbReference type="PROSITE" id="PS50068">
    <property type="entry name" value="LDLRA_2"/>
    <property type="match status" value="1"/>
</dbReference>
<proteinExistence type="inferred from homology"/>
<evidence type="ECO:0000256" key="19">
    <source>
        <dbReference type="ARBA" id="ARBA00023180"/>
    </source>
</evidence>
<gene>
    <name evidence="27" type="primary">C6</name>
    <name evidence="27" type="ORF">AMEX_G19995</name>
</gene>
<keyword evidence="5" id="KW-0964">Secreted</keyword>
<dbReference type="PROSITE" id="PS50923">
    <property type="entry name" value="SUSHI"/>
    <property type="match status" value="2"/>
</dbReference>
<dbReference type="InterPro" id="IPR036055">
    <property type="entry name" value="LDL_receptor-like_sf"/>
</dbReference>
<dbReference type="InterPro" id="IPR036383">
    <property type="entry name" value="TSP1_rpt_sf"/>
</dbReference>
<evidence type="ECO:0000256" key="1">
    <source>
        <dbReference type="ARBA" id="ARBA00004276"/>
    </source>
</evidence>
<evidence type="ECO:0000256" key="2">
    <source>
        <dbReference type="ARBA" id="ARBA00004613"/>
    </source>
</evidence>
<dbReference type="PROSITE" id="PS50092">
    <property type="entry name" value="TSP1"/>
    <property type="match status" value="3"/>
</dbReference>
<evidence type="ECO:0000259" key="26">
    <source>
        <dbReference type="PROSITE" id="PS51412"/>
    </source>
</evidence>
<evidence type="ECO:0000256" key="17">
    <source>
        <dbReference type="ARBA" id="ARBA00023136"/>
    </source>
</evidence>
<keyword evidence="7" id="KW-1052">Target cell membrane</keyword>
<dbReference type="InterPro" id="IPR035976">
    <property type="entry name" value="Sushi/SCR/CCP_sf"/>
</dbReference>
<dbReference type="GO" id="GO:0005576">
    <property type="term" value="C:extracellular region"/>
    <property type="evidence" value="ECO:0007669"/>
    <property type="project" value="UniProtKB-SubCell"/>
</dbReference>
<evidence type="ECO:0000256" key="8">
    <source>
        <dbReference type="ARBA" id="ARBA00022588"/>
    </source>
</evidence>
<keyword evidence="20" id="KW-1053">Target membrane</keyword>
<dbReference type="SMART" id="SM00032">
    <property type="entry name" value="CCP"/>
    <property type="match status" value="2"/>
</dbReference>
<feature type="domain" description="MACPF" evidence="26">
    <location>
        <begin position="177"/>
        <end position="524"/>
    </location>
</feature>
<dbReference type="CDD" id="cd00033">
    <property type="entry name" value="CCP"/>
    <property type="match status" value="2"/>
</dbReference>
<dbReference type="GO" id="GO:0006958">
    <property type="term" value="P:complement activation, classical pathway"/>
    <property type="evidence" value="ECO:0007669"/>
    <property type="project" value="UniProtKB-KW"/>
</dbReference>
<evidence type="ECO:0000256" key="18">
    <source>
        <dbReference type="ARBA" id="ARBA00023157"/>
    </source>
</evidence>
<dbReference type="SMART" id="SM00057">
    <property type="entry name" value="FIMAC"/>
    <property type="match status" value="2"/>
</dbReference>
<evidence type="ECO:0000313" key="28">
    <source>
        <dbReference type="Proteomes" id="UP000752171"/>
    </source>
</evidence>
<feature type="domain" description="Sushi" evidence="25">
    <location>
        <begin position="705"/>
        <end position="768"/>
    </location>
</feature>
<dbReference type="InterPro" id="IPR048828">
    <property type="entry name" value="C6_KAZAL"/>
</dbReference>
<dbReference type="PRINTS" id="PR00764">
    <property type="entry name" value="COMPLEMENTC9"/>
</dbReference>
<dbReference type="InterPro" id="IPR020863">
    <property type="entry name" value="MACPF_CS"/>
</dbReference>
<dbReference type="GO" id="GO:0045087">
    <property type="term" value="P:innate immune response"/>
    <property type="evidence" value="ECO:0007669"/>
    <property type="project" value="UniProtKB-KW"/>
</dbReference>
<keyword evidence="17" id="KW-0472">Membrane</keyword>
<keyword evidence="12" id="KW-0677">Repeat</keyword>
<feature type="signal peptide" evidence="24">
    <location>
        <begin position="1"/>
        <end position="22"/>
    </location>
</feature>
<dbReference type="PROSITE" id="PS51412">
    <property type="entry name" value="MACPF_2"/>
    <property type="match status" value="1"/>
</dbReference>
<evidence type="ECO:0000259" key="25">
    <source>
        <dbReference type="PROSITE" id="PS50923"/>
    </source>
</evidence>
<dbReference type="GO" id="GO:0044218">
    <property type="term" value="C:other organism cell membrane"/>
    <property type="evidence" value="ECO:0007669"/>
    <property type="project" value="UniProtKB-KW"/>
</dbReference>
<accession>A0A8T2L1U3</accession>
<evidence type="ECO:0000256" key="9">
    <source>
        <dbReference type="ARBA" id="ARBA00022659"/>
    </source>
</evidence>
<evidence type="ECO:0000256" key="11">
    <source>
        <dbReference type="ARBA" id="ARBA00022729"/>
    </source>
</evidence>
<evidence type="ECO:0000256" key="5">
    <source>
        <dbReference type="ARBA" id="ARBA00022525"/>
    </source>
</evidence>
<dbReference type="InterPro" id="IPR020864">
    <property type="entry name" value="MACPF"/>
</dbReference>
<feature type="region of interest" description="Disordered" evidence="23">
    <location>
        <begin position="633"/>
        <end position="653"/>
    </location>
</feature>
<comment type="similarity">
    <text evidence="3">Belongs to the complement C6/C7/C8/C9 family.</text>
</comment>
<dbReference type="Gene3D" id="2.20.100.10">
    <property type="entry name" value="Thrombospondin type-1 (TSP1) repeat"/>
    <property type="match status" value="3"/>
</dbReference>
<keyword evidence="6" id="KW-0245">EGF-like domain</keyword>
<keyword evidence="15" id="KW-0180">Complement pathway</keyword>
<organism evidence="27 28">
    <name type="scientific">Astyanax mexicanus</name>
    <name type="common">Blind cave fish</name>
    <name type="synonym">Astyanax fasciatus mexicanus</name>
    <dbReference type="NCBI Taxonomy" id="7994"/>
    <lineage>
        <taxon>Eukaryota</taxon>
        <taxon>Metazoa</taxon>
        <taxon>Chordata</taxon>
        <taxon>Craniata</taxon>
        <taxon>Vertebrata</taxon>
        <taxon>Euteleostomi</taxon>
        <taxon>Actinopterygii</taxon>
        <taxon>Neopterygii</taxon>
        <taxon>Teleostei</taxon>
        <taxon>Ostariophysi</taxon>
        <taxon>Characiformes</taxon>
        <taxon>Characoidei</taxon>
        <taxon>Acestrorhamphidae</taxon>
        <taxon>Acestrorhamphinae</taxon>
        <taxon>Astyanax</taxon>
    </lineage>
</organism>
<dbReference type="InterPro" id="IPR000884">
    <property type="entry name" value="TSP1_rpt"/>
</dbReference>
<keyword evidence="11 24" id="KW-0732">Signal</keyword>
<dbReference type="PROSITE" id="PS01209">
    <property type="entry name" value="LDLRA_1"/>
    <property type="match status" value="1"/>
</dbReference>
<dbReference type="CDD" id="cd00112">
    <property type="entry name" value="LDLa"/>
    <property type="match status" value="1"/>
</dbReference>
<keyword evidence="10" id="KW-0812">Transmembrane</keyword>
<evidence type="ECO:0000256" key="20">
    <source>
        <dbReference type="ARBA" id="ARBA00023298"/>
    </source>
</evidence>
<keyword evidence="8" id="KW-0399">Innate immunity</keyword>
<dbReference type="EMBL" id="JAICCE010000017">
    <property type="protein sequence ID" value="KAG9265543.1"/>
    <property type="molecule type" value="Genomic_DNA"/>
</dbReference>
<evidence type="ECO:0000256" key="13">
    <source>
        <dbReference type="ARBA" id="ARBA00022852"/>
    </source>
</evidence>
<keyword evidence="14" id="KW-0391">Immunity</keyword>
<evidence type="ECO:0000256" key="16">
    <source>
        <dbReference type="ARBA" id="ARBA00023058"/>
    </source>
</evidence>
<evidence type="ECO:0000256" key="21">
    <source>
        <dbReference type="PROSITE-ProRule" id="PRU00124"/>
    </source>
</evidence>
<dbReference type="AlphaFoldDB" id="A0A8T2L1U3"/>
<dbReference type="PROSITE" id="PS00279">
    <property type="entry name" value="MACPF_1"/>
    <property type="match status" value="1"/>
</dbReference>
<dbReference type="FunFam" id="2.20.100.10:FF:000002">
    <property type="entry name" value="Unc-5 netrin receptor C"/>
    <property type="match status" value="1"/>
</dbReference>
<evidence type="ECO:0000256" key="4">
    <source>
        <dbReference type="ARBA" id="ARBA00022452"/>
    </source>
</evidence>
<keyword evidence="13" id="KW-0204">Cytolysis</keyword>
<feature type="chain" id="PRO_5035767156" evidence="24">
    <location>
        <begin position="23"/>
        <end position="941"/>
    </location>
</feature>
<keyword evidence="16" id="KW-0473">Membrane attack complex</keyword>
<dbReference type="InterPro" id="IPR048831">
    <property type="entry name" value="C8A_B_C6_EGF-like"/>
</dbReference>
<dbReference type="Gene3D" id="3.30.60.30">
    <property type="match status" value="2"/>
</dbReference>
<dbReference type="PANTHER" id="PTHR45742:SF4">
    <property type="entry name" value="COMPLEMENT COMPONENT C6"/>
    <property type="match status" value="1"/>
</dbReference>
<dbReference type="FunFam" id="4.10.400.10:FF:000065">
    <property type="entry name" value="Transmembrane protease serine 7"/>
    <property type="match status" value="1"/>
</dbReference>
<evidence type="ECO:0000256" key="12">
    <source>
        <dbReference type="ARBA" id="ARBA00022737"/>
    </source>
</evidence>
<dbReference type="InterPro" id="IPR001862">
    <property type="entry name" value="MAC_perforin"/>
</dbReference>
<dbReference type="InterPro" id="IPR003884">
    <property type="entry name" value="FacI_MAC"/>
</dbReference>
<sequence length="941" mass="105857">MDHSSFCPILLFILALVSVTSGCFCDHYPWSSWTFCTKTCGQGSQQRSRNVRYDDHWKKNNCATLCKTHESRMCAVEECPINCQLTDFGPWSECSPCAKKMFRVRSVLTPAQFGGQDCTQSLMEDRSCHPAKKCQIEAVNCKDKFTCDNGRCIKAVLECNGQNDCLDNSDEKNCGNIKRVCATDRQYAGLPGADLIGNGFDAAAEQMRGAVLDNSFMGDECNLNRSKSNRRIFFRRPANIENYEINVEVIEDIKENPPVKTEQISLGSTSQSHGYTQQQGYDVSVPIFYRNLRQSHGSGSFSEQIKSFQKKDSRYFRAHQVIATATFRTKSSDLYLSAPFLEFLNSLPLEYNYPLYRQIFQLFGTHYFASGTLGGQYDLLYQYDHETLTTQGVTEEEARNCIKEEFSLFVFVYATSSNSNRCGTNKKTTSYQGSFVQTSEKSLSTVKGGRSEYAAALAWEKSGAPPDSTVYKDWIKSTIDNPTVINYQLSPLVDLVRGFPCAVTKRRHMARALAEYQASFDSCKCAPCPNSGRPVLSGTECLCLCQTGTYGSNCEKRAKDYTSEAVDGRWNCWSSWTDCDSSLKRYRTRSCSNPAPQRGGKSCEGENRQQEECTISIFQEQNVCINDDDFVTEGDSESELPPGASGCPKPKPPANSYLRINQRQYDYGAHEEFVCFTGFQMEGYQLIRCLQGGTWQEPKGRCIKKTCSRPTVPEDINITPDKKEHSVGHDITLRCADTRKKLQGPRNYVCTSALTWDPPIPPNINCNADVQLFVQDSRCDKGQQHDGSKCVCIPREDCRKYNEDFCVFDPATGSMRMMSFCAFHAGRCHGDKLYFMNDGPCETSEARLDYAKFRASMSEISSVRVPCGSDTCYEWEVCHQRTEGSSCGCITARDCPIKENTYCLNLQWLRRTKKMSLCGMGALKCGGFKFEILNESECESS</sequence>
<keyword evidence="9 22" id="KW-0768">Sushi</keyword>
<dbReference type="OrthoDB" id="9867095at2759"/>
<comment type="caution">
    <text evidence="27">The sequence shown here is derived from an EMBL/GenBank/DDBJ whole genome shotgun (WGS) entry which is preliminary data.</text>
</comment>
<evidence type="ECO:0000256" key="10">
    <source>
        <dbReference type="ARBA" id="ARBA00022692"/>
    </source>
</evidence>
<dbReference type="Proteomes" id="UP000752171">
    <property type="component" value="Unassembled WGS sequence"/>
</dbReference>
<keyword evidence="18 22" id="KW-1015">Disulfide bond</keyword>
<feature type="disulfide bond" evidence="22">
    <location>
        <begin position="675"/>
        <end position="702"/>
    </location>
</feature>
<dbReference type="Pfam" id="PF21195">
    <property type="entry name" value="EGF_C8A_B_C6"/>
    <property type="match status" value="1"/>
</dbReference>
<dbReference type="SMART" id="SM00209">
    <property type="entry name" value="TSP1"/>
    <property type="match status" value="3"/>
</dbReference>
<protein>
    <submittedName>
        <fullName evidence="27">Complement component C6</fullName>
    </submittedName>
</protein>
<dbReference type="Pfam" id="PF00084">
    <property type="entry name" value="Sushi"/>
    <property type="match status" value="2"/>
</dbReference>
<dbReference type="Gene3D" id="4.10.400.10">
    <property type="entry name" value="Low-density Lipoprotein Receptor"/>
    <property type="match status" value="1"/>
</dbReference>
<feature type="disulfide bond" evidence="21">
    <location>
        <begin position="147"/>
        <end position="165"/>
    </location>
</feature>
<evidence type="ECO:0000256" key="7">
    <source>
        <dbReference type="ARBA" id="ARBA00022537"/>
    </source>
</evidence>
<evidence type="ECO:0000256" key="3">
    <source>
        <dbReference type="ARBA" id="ARBA00009214"/>
    </source>
</evidence>
<dbReference type="SUPFAM" id="SSF57535">
    <property type="entry name" value="Complement control module/SCR domain"/>
    <property type="match status" value="2"/>
</dbReference>
<dbReference type="Pfam" id="PF01823">
    <property type="entry name" value="MACPF"/>
    <property type="match status" value="1"/>
</dbReference>
<evidence type="ECO:0000256" key="15">
    <source>
        <dbReference type="ARBA" id="ARBA00022875"/>
    </source>
</evidence>
<dbReference type="InterPro" id="IPR023415">
    <property type="entry name" value="LDLR_class-A_CS"/>
</dbReference>
<evidence type="ECO:0000256" key="23">
    <source>
        <dbReference type="SAM" id="MobiDB-lite"/>
    </source>
</evidence>
<dbReference type="Pfam" id="PF00057">
    <property type="entry name" value="Ldl_recept_a"/>
    <property type="match status" value="1"/>
</dbReference>
<dbReference type="PANTHER" id="PTHR45742">
    <property type="entry name" value="COMPLEMENT COMPONENT C6"/>
    <property type="match status" value="1"/>
</dbReference>
<feature type="disulfide bond" evidence="22">
    <location>
        <begin position="707"/>
        <end position="750"/>
    </location>
</feature>
<dbReference type="GO" id="GO:0031640">
    <property type="term" value="P:killing of cells of another organism"/>
    <property type="evidence" value="ECO:0007669"/>
    <property type="project" value="UniProtKB-KW"/>
</dbReference>
<evidence type="ECO:0000256" key="24">
    <source>
        <dbReference type="SAM" id="SignalP"/>
    </source>
</evidence>
<dbReference type="SMART" id="SM00457">
    <property type="entry name" value="MACPF"/>
    <property type="match status" value="1"/>
</dbReference>
<dbReference type="Pfam" id="PF00090">
    <property type="entry name" value="TSP_1"/>
    <property type="match status" value="3"/>
</dbReference>
<feature type="domain" description="Sushi" evidence="25">
    <location>
        <begin position="645"/>
        <end position="704"/>
    </location>
</feature>
<reference evidence="27 28" key="1">
    <citation type="submission" date="2021-07" db="EMBL/GenBank/DDBJ databases">
        <authorList>
            <person name="Imarazene B."/>
            <person name="Zahm M."/>
            <person name="Klopp C."/>
            <person name="Cabau C."/>
            <person name="Beille S."/>
            <person name="Jouanno E."/>
            <person name="Castinel A."/>
            <person name="Lluch J."/>
            <person name="Gil L."/>
            <person name="Kuchtly C."/>
            <person name="Lopez Roques C."/>
            <person name="Donnadieu C."/>
            <person name="Parrinello H."/>
            <person name="Journot L."/>
            <person name="Du K."/>
            <person name="Schartl M."/>
            <person name="Retaux S."/>
            <person name="Guiguen Y."/>
        </authorList>
    </citation>
    <scope>NUCLEOTIDE SEQUENCE [LARGE SCALE GENOMIC DNA]</scope>
    <source>
        <strain evidence="27">Pach_M1</strain>
        <tissue evidence="27">Testis</tissue>
    </source>
</reference>
<comment type="subcellular location">
    <subcellularLocation>
        <location evidence="2">Secreted</location>
    </subcellularLocation>
    <subcellularLocation>
        <location evidence="1">Target cell membrane</location>
        <topology evidence="1">Multi-pass membrane protein</topology>
    </subcellularLocation>
</comment>
<dbReference type="InterPro" id="IPR002172">
    <property type="entry name" value="LDrepeatLR_classA_rpt"/>
</dbReference>
<dbReference type="SUPFAM" id="SSF82895">
    <property type="entry name" value="TSP-1 type 1 repeat"/>
    <property type="match status" value="3"/>
</dbReference>
<evidence type="ECO:0000256" key="14">
    <source>
        <dbReference type="ARBA" id="ARBA00022859"/>
    </source>
</evidence>
<dbReference type="SUPFAM" id="SSF57424">
    <property type="entry name" value="LDL receptor-like module"/>
    <property type="match status" value="1"/>
</dbReference>
<evidence type="ECO:0000313" key="27">
    <source>
        <dbReference type="EMBL" id="KAG9265543.1"/>
    </source>
</evidence>
<evidence type="ECO:0000256" key="22">
    <source>
        <dbReference type="PROSITE-ProRule" id="PRU00302"/>
    </source>
</evidence>
<name>A0A8T2L1U3_ASTMX</name>
<dbReference type="InterPro" id="IPR000436">
    <property type="entry name" value="Sushi_SCR_CCP_dom"/>
</dbReference>
<dbReference type="GO" id="GO:0005579">
    <property type="term" value="C:membrane attack complex"/>
    <property type="evidence" value="ECO:0007669"/>
    <property type="project" value="UniProtKB-KW"/>
</dbReference>
<feature type="disulfide bond" evidence="21">
    <location>
        <begin position="159"/>
        <end position="174"/>
    </location>
</feature>
<evidence type="ECO:0000256" key="6">
    <source>
        <dbReference type="ARBA" id="ARBA00022536"/>
    </source>
</evidence>
<dbReference type="Pfam" id="PF21288">
    <property type="entry name" value="Kazal_C6"/>
    <property type="match status" value="1"/>
</dbReference>
<keyword evidence="4" id="KW-1134">Transmembrane beta strand</keyword>
<dbReference type="SMART" id="SM00192">
    <property type="entry name" value="LDLa"/>
    <property type="match status" value="1"/>
</dbReference>
<comment type="caution">
    <text evidence="22">Lacks conserved residue(s) required for the propagation of feature annotation.</text>
</comment>
<dbReference type="Gene3D" id="2.10.70.10">
    <property type="entry name" value="Complement Module, domain 1"/>
    <property type="match status" value="2"/>
</dbReference>